<dbReference type="Proteomes" id="UP001238805">
    <property type="component" value="Chromosome"/>
</dbReference>
<name>A0ABY8VRS8_9CORY</name>
<evidence type="ECO:0000313" key="1">
    <source>
        <dbReference type="EMBL" id="WIM70893.1"/>
    </source>
</evidence>
<dbReference type="RefSeq" id="WP_284875473.1">
    <property type="nucleotide sequence ID" value="NZ_CP126970.1"/>
</dbReference>
<proteinExistence type="predicted"/>
<reference evidence="1 2" key="1">
    <citation type="submission" date="2023-05" db="EMBL/GenBank/DDBJ databases">
        <title>Corynebacterium suedekumii sp. nov. and Corynebacterium breve sp. nov. isolated from raw cow's milk.</title>
        <authorList>
            <person name="Baer M.K."/>
            <person name="Mehl L."/>
            <person name="Hellmuth R."/>
            <person name="Marke G."/>
            <person name="Lipski A."/>
        </authorList>
    </citation>
    <scope>NUCLEOTIDE SEQUENCE [LARGE SCALE GENOMIC DNA]</scope>
    <source>
        <strain evidence="1 2">LM112</strain>
    </source>
</reference>
<sequence>MNIDDILAQATAFSSEGIGQVLLQIAQAFYTILYPSNSDAATPVEIPF</sequence>
<keyword evidence="2" id="KW-1185">Reference proteome</keyword>
<gene>
    <name evidence="1" type="ORF">QP029_03460</name>
</gene>
<accession>A0ABY8VRS8</accession>
<organism evidence="1 2">
    <name type="scientific">Corynebacterium suedekumii</name>
    <dbReference type="NCBI Taxonomy" id="3049801"/>
    <lineage>
        <taxon>Bacteria</taxon>
        <taxon>Bacillati</taxon>
        <taxon>Actinomycetota</taxon>
        <taxon>Actinomycetes</taxon>
        <taxon>Mycobacteriales</taxon>
        <taxon>Corynebacteriaceae</taxon>
        <taxon>Corynebacterium</taxon>
    </lineage>
</organism>
<protein>
    <submittedName>
        <fullName evidence="1">Uncharacterized protein</fullName>
    </submittedName>
</protein>
<dbReference type="EMBL" id="CP126970">
    <property type="protein sequence ID" value="WIM70893.1"/>
    <property type="molecule type" value="Genomic_DNA"/>
</dbReference>
<evidence type="ECO:0000313" key="2">
    <source>
        <dbReference type="Proteomes" id="UP001238805"/>
    </source>
</evidence>